<dbReference type="RefSeq" id="WP_285170759.1">
    <property type="nucleotide sequence ID" value="NZ_JASPDQ010000020.1"/>
</dbReference>
<organism evidence="1 2">
    <name type="scientific">Trueperella bernardiae</name>
    <dbReference type="NCBI Taxonomy" id="59561"/>
    <lineage>
        <taxon>Bacteria</taxon>
        <taxon>Bacillati</taxon>
        <taxon>Actinomycetota</taxon>
        <taxon>Actinomycetes</taxon>
        <taxon>Actinomycetales</taxon>
        <taxon>Actinomycetaceae</taxon>
        <taxon>Trueperella</taxon>
    </lineage>
</organism>
<evidence type="ECO:0000313" key="1">
    <source>
        <dbReference type="EMBL" id="MDK8602411.1"/>
    </source>
</evidence>
<dbReference type="AlphaFoldDB" id="A0AAW6ZKR1"/>
<gene>
    <name evidence="1" type="ORF">QP858_08075</name>
</gene>
<accession>A0AAW6ZKR1</accession>
<proteinExistence type="predicted"/>
<sequence length="46" mass="4960">MTTWYTPAPGTAEHRVRSMVRAVVWGIPPTVLLVLADPAVRATLGT</sequence>
<name>A0AAW6ZKR1_9ACTO</name>
<dbReference type="EMBL" id="JASPDQ010000020">
    <property type="protein sequence ID" value="MDK8602411.1"/>
    <property type="molecule type" value="Genomic_DNA"/>
</dbReference>
<comment type="caution">
    <text evidence="1">The sequence shown here is derived from an EMBL/GenBank/DDBJ whole genome shotgun (WGS) entry which is preliminary data.</text>
</comment>
<evidence type="ECO:0000313" key="2">
    <source>
        <dbReference type="Proteomes" id="UP001225576"/>
    </source>
</evidence>
<reference evidence="1" key="1">
    <citation type="submission" date="2023-05" db="EMBL/GenBank/DDBJ databases">
        <title>Genomic Catalog of Human Bladder Bacteria.</title>
        <authorList>
            <person name="Du J."/>
        </authorList>
    </citation>
    <scope>NUCLEOTIDE SEQUENCE</scope>
    <source>
        <strain evidence="1">UMB1304A</strain>
    </source>
</reference>
<protein>
    <submittedName>
        <fullName evidence="1">Uncharacterized protein</fullName>
    </submittedName>
</protein>
<dbReference type="Proteomes" id="UP001225576">
    <property type="component" value="Unassembled WGS sequence"/>
</dbReference>